<dbReference type="AlphaFoldDB" id="W2UYW4"/>
<dbReference type="InterPro" id="IPR026593">
    <property type="entry name" value="SecY"/>
</dbReference>
<evidence type="ECO:0000256" key="3">
    <source>
        <dbReference type="ARBA" id="ARBA00022448"/>
    </source>
</evidence>
<evidence type="ECO:0000256" key="4">
    <source>
        <dbReference type="ARBA" id="ARBA00022692"/>
    </source>
</evidence>
<feature type="transmembrane region" description="Helical" evidence="9">
    <location>
        <begin position="113"/>
        <end position="134"/>
    </location>
</feature>
<dbReference type="PRINTS" id="PR00303">
    <property type="entry name" value="SECYTRNLCASE"/>
</dbReference>
<dbReference type="SUPFAM" id="SSF103491">
    <property type="entry name" value="Preprotein translocase SecY subunit"/>
    <property type="match status" value="1"/>
</dbReference>
<feature type="transmembrane region" description="Helical" evidence="9">
    <location>
        <begin position="301"/>
        <end position="326"/>
    </location>
</feature>
<dbReference type="InterPro" id="IPR023201">
    <property type="entry name" value="SecY_dom_sf"/>
</dbReference>
<dbReference type="PIRSF" id="PIRSF004557">
    <property type="entry name" value="SecY"/>
    <property type="match status" value="1"/>
</dbReference>
<dbReference type="InterPro" id="IPR030659">
    <property type="entry name" value="SecY_CS"/>
</dbReference>
<dbReference type="NCBIfam" id="TIGR00967">
    <property type="entry name" value="3a0501s007"/>
    <property type="match status" value="1"/>
</dbReference>
<evidence type="ECO:0000256" key="8">
    <source>
        <dbReference type="ARBA" id="ARBA00023136"/>
    </source>
</evidence>
<evidence type="ECO:0000256" key="5">
    <source>
        <dbReference type="ARBA" id="ARBA00022927"/>
    </source>
</evidence>
<evidence type="ECO:0000256" key="9">
    <source>
        <dbReference type="HAMAP-Rule" id="MF_01465"/>
    </source>
</evidence>
<comment type="caution">
    <text evidence="9">Lacks conserved residue(s) required for the propagation of feature annotation.</text>
</comment>
<evidence type="ECO:0000256" key="1">
    <source>
        <dbReference type="ARBA" id="ARBA00004141"/>
    </source>
</evidence>
<dbReference type="Proteomes" id="UP000018951">
    <property type="component" value="Unassembled WGS sequence"/>
</dbReference>
<sequence>MQQLSWIVRSKEIKNRFLITIVILIAYRLGCYIPLPGIDTNLVRGYFADNASGFLGVFNVFSGGALSRMSLFSLNVMPYIVSSIIVQLLFFLFKGDNFRESSSSSVLSFYTKLLTIFVCVFQSIFILFGLEKVFGMDVILHKNISFFVIAIMTVLGSTLLLVWVAEQINTFGIGNGISLIIFVGIISELPSGLFYTVKYSGLGIVSTLFVFFILSAILFTVVYVERSYRIIKIKNPRKEYLYRSGGAHSADVNIPIKLNVSGVIPPIFAGSFLMLPVTVSSIFSSGGFFSNLILKNFIPGSFLYILLYVILIFFFSFFYSGFVFNAEQVAGSLKRSAIIIPGIRPGVPTVNYLRGLVKKNTYIGASYLSIICVLPELLRSFYYIPVSIGGTSFLIIVSVIMEIISQVQSYLFSYQYDNVVKKVRVFNK</sequence>
<dbReference type="PROSITE" id="PS00755">
    <property type="entry name" value="SECY_1"/>
    <property type="match status" value="1"/>
</dbReference>
<proteinExistence type="inferred from homology"/>
<gene>
    <name evidence="9 13" type="primary">secY</name>
    <name evidence="13" type="ORF">P857_215</name>
</gene>
<evidence type="ECO:0000256" key="10">
    <source>
        <dbReference type="RuleBase" id="RU000537"/>
    </source>
</evidence>
<keyword evidence="5 9" id="KW-0653">Protein transport</keyword>
<dbReference type="EMBL" id="AXCJ01000005">
    <property type="protein sequence ID" value="ETO91306.1"/>
    <property type="molecule type" value="Genomic_DNA"/>
</dbReference>
<reference evidence="13 14" key="1">
    <citation type="journal article" date="2013" name="PLoS ONE">
        <title>Bacterial endosymbiosis in a chordate host: long-term co-evolution and conservation of secondary metabolism.</title>
        <authorList>
            <person name="Kwan J.C."/>
            <person name="Schmidt E.W."/>
        </authorList>
    </citation>
    <scope>NUCLEOTIDE SEQUENCE [LARGE SCALE GENOMIC DNA]</scope>
    <source>
        <strain evidence="14">L6</strain>
    </source>
</reference>
<dbReference type="Pfam" id="PF00344">
    <property type="entry name" value="SecY"/>
    <property type="match status" value="1"/>
</dbReference>
<evidence type="ECO:0000313" key="13">
    <source>
        <dbReference type="EMBL" id="ETO91306.1"/>
    </source>
</evidence>
<feature type="transmembrane region" description="Helical" evidence="9">
    <location>
        <begin position="76"/>
        <end position="93"/>
    </location>
</feature>
<evidence type="ECO:0000256" key="7">
    <source>
        <dbReference type="ARBA" id="ARBA00023010"/>
    </source>
</evidence>
<keyword evidence="4 9" id="KW-0812">Transmembrane</keyword>
<evidence type="ECO:0000256" key="12">
    <source>
        <dbReference type="RuleBase" id="RU004349"/>
    </source>
</evidence>
<keyword evidence="3 9" id="KW-0813">Transport</keyword>
<dbReference type="STRING" id="1401685.P857_215"/>
<accession>W2UYW4</accession>
<dbReference type="PATRIC" id="fig|1401685.3.peg.504"/>
<organism evidence="13 14">
    <name type="scientific">Candidatus Xenolissoclinum pacificiensis L6</name>
    <dbReference type="NCBI Taxonomy" id="1401685"/>
    <lineage>
        <taxon>Bacteria</taxon>
        <taxon>Pseudomonadati</taxon>
        <taxon>Pseudomonadota</taxon>
        <taxon>Alphaproteobacteria</taxon>
        <taxon>Rickettsiales</taxon>
        <taxon>Anaplasmataceae</taxon>
        <taxon>Candidatus Xenolissoclinum</taxon>
    </lineage>
</organism>
<feature type="transmembrane region" description="Helical" evidence="9">
    <location>
        <begin position="203"/>
        <end position="224"/>
    </location>
</feature>
<comment type="similarity">
    <text evidence="2 9 12">Belongs to the SecY/SEC61-alpha family.</text>
</comment>
<keyword evidence="8 9" id="KW-0472">Membrane</keyword>
<evidence type="ECO:0000256" key="6">
    <source>
        <dbReference type="ARBA" id="ARBA00022989"/>
    </source>
</evidence>
<dbReference type="GO" id="GO:0043952">
    <property type="term" value="P:protein transport by the Sec complex"/>
    <property type="evidence" value="ECO:0007669"/>
    <property type="project" value="UniProtKB-UniRule"/>
</dbReference>
<keyword evidence="9" id="KW-1003">Cell membrane</keyword>
<keyword evidence="7 9" id="KW-0811">Translocation</keyword>
<comment type="subcellular location">
    <subcellularLocation>
        <location evidence="9">Cell membrane</location>
        <topology evidence="9">Multi-pass membrane protein</topology>
    </subcellularLocation>
    <subcellularLocation>
        <location evidence="1 11">Membrane</location>
        <topology evidence="1 11">Multi-pass membrane protein</topology>
    </subcellularLocation>
</comment>
<feature type="transmembrane region" description="Helical" evidence="9">
    <location>
        <begin position="17"/>
        <end position="35"/>
    </location>
</feature>
<comment type="function">
    <text evidence="9 10">The central subunit of the protein translocation channel SecYEG. Consists of two halves formed by TMs 1-5 and 6-10. These two domains form a lateral gate at the front which open onto the bilayer between TMs 2 and 7, and are clamped together by SecE at the back. The channel is closed by both a pore ring composed of hydrophobic SecY resides and a short helix (helix 2A) on the extracellular side of the membrane which forms a plug. The plug probably moves laterally to allow the channel to open. The ring and the pore may move independently.</text>
</comment>
<keyword evidence="6 9" id="KW-1133">Transmembrane helix</keyword>
<feature type="transmembrane region" description="Helical" evidence="9">
    <location>
        <begin position="384"/>
        <end position="404"/>
    </location>
</feature>
<dbReference type="PANTHER" id="PTHR10906">
    <property type="entry name" value="SECY/SEC61-ALPHA FAMILY MEMBER"/>
    <property type="match status" value="1"/>
</dbReference>
<dbReference type="GO" id="GO:0005886">
    <property type="term" value="C:plasma membrane"/>
    <property type="evidence" value="ECO:0007669"/>
    <property type="project" value="UniProtKB-SubCell"/>
</dbReference>
<feature type="transmembrane region" description="Helical" evidence="9">
    <location>
        <begin position="267"/>
        <end position="289"/>
    </location>
</feature>
<evidence type="ECO:0000256" key="2">
    <source>
        <dbReference type="ARBA" id="ARBA00005751"/>
    </source>
</evidence>
<dbReference type="GO" id="GO:0006605">
    <property type="term" value="P:protein targeting"/>
    <property type="evidence" value="ECO:0007669"/>
    <property type="project" value="UniProtKB-UniRule"/>
</dbReference>
<protein>
    <recommendedName>
        <fullName evidence="9 10">Protein translocase subunit SecY</fullName>
    </recommendedName>
</protein>
<evidence type="ECO:0000256" key="11">
    <source>
        <dbReference type="RuleBase" id="RU003484"/>
    </source>
</evidence>
<comment type="subunit">
    <text evidence="9">Component of the Sec protein translocase complex. Heterotrimer consisting of SecY, SecE and SecG subunits. The heterotrimers can form oligomers, although 1 heterotrimer is thought to be able to translocate proteins. Interacts with the ribosome. Interacts with SecDF, and other proteins may be involved. Interacts with SecA.</text>
</comment>
<feature type="transmembrane region" description="Helical" evidence="9">
    <location>
        <begin position="146"/>
        <end position="165"/>
    </location>
</feature>
<name>W2UYW4_9RICK</name>
<dbReference type="HAMAP" id="MF_01465">
    <property type="entry name" value="SecY"/>
    <property type="match status" value="1"/>
</dbReference>
<dbReference type="GO" id="GO:0065002">
    <property type="term" value="P:intracellular protein transmembrane transport"/>
    <property type="evidence" value="ECO:0007669"/>
    <property type="project" value="UniProtKB-UniRule"/>
</dbReference>
<evidence type="ECO:0000313" key="14">
    <source>
        <dbReference type="Proteomes" id="UP000018951"/>
    </source>
</evidence>
<dbReference type="InterPro" id="IPR002208">
    <property type="entry name" value="SecY/SEC61-alpha"/>
</dbReference>
<dbReference type="Gene3D" id="1.10.3370.10">
    <property type="entry name" value="SecY subunit domain"/>
    <property type="match status" value="1"/>
</dbReference>
<dbReference type="PROSITE" id="PS00756">
    <property type="entry name" value="SECY_2"/>
    <property type="match status" value="1"/>
</dbReference>
<comment type="caution">
    <text evidence="13">The sequence shown here is derived from an EMBL/GenBank/DDBJ whole genome shotgun (WGS) entry which is preliminary data.</text>
</comment>
<keyword evidence="14" id="KW-1185">Reference proteome</keyword>